<dbReference type="GO" id="GO:0032259">
    <property type="term" value="P:methylation"/>
    <property type="evidence" value="ECO:0007669"/>
    <property type="project" value="UniProtKB-KW"/>
</dbReference>
<dbReference type="GO" id="GO:0005739">
    <property type="term" value="C:mitochondrion"/>
    <property type="evidence" value="ECO:0007669"/>
    <property type="project" value="TreeGrafter"/>
</dbReference>
<evidence type="ECO:0008006" key="7">
    <source>
        <dbReference type="Google" id="ProtNLM"/>
    </source>
</evidence>
<evidence type="ECO:0000313" key="6">
    <source>
        <dbReference type="Proteomes" id="UP001212841"/>
    </source>
</evidence>
<dbReference type="SUPFAM" id="SSF53335">
    <property type="entry name" value="S-adenosyl-L-methionine-dependent methyltransferases"/>
    <property type="match status" value="1"/>
</dbReference>
<comment type="caution">
    <text evidence="5">The sequence shown here is derived from an EMBL/GenBank/DDBJ whole genome shotgun (WGS) entry which is preliminary data.</text>
</comment>
<reference evidence="5" key="1">
    <citation type="submission" date="2020-05" db="EMBL/GenBank/DDBJ databases">
        <title>Phylogenomic resolution of chytrid fungi.</title>
        <authorList>
            <person name="Stajich J.E."/>
            <person name="Amses K."/>
            <person name="Simmons R."/>
            <person name="Seto K."/>
            <person name="Myers J."/>
            <person name="Bonds A."/>
            <person name="Quandt C.A."/>
            <person name="Barry K."/>
            <person name="Liu P."/>
            <person name="Grigoriev I."/>
            <person name="Longcore J.E."/>
            <person name="James T.Y."/>
        </authorList>
    </citation>
    <scope>NUCLEOTIDE SEQUENCE</scope>
    <source>
        <strain evidence="5">JEL0318</strain>
    </source>
</reference>
<gene>
    <name evidence="5" type="ORF">HK097_000189</name>
</gene>
<dbReference type="Gene3D" id="3.40.50.150">
    <property type="entry name" value="Vaccinia Virus protein VP39"/>
    <property type="match status" value="1"/>
</dbReference>
<dbReference type="InterPro" id="IPR026170">
    <property type="entry name" value="FAM173A/B"/>
</dbReference>
<evidence type="ECO:0000256" key="1">
    <source>
        <dbReference type="ARBA" id="ARBA00010633"/>
    </source>
</evidence>
<dbReference type="InterPro" id="IPR029063">
    <property type="entry name" value="SAM-dependent_MTases_sf"/>
</dbReference>
<dbReference type="GO" id="GO:0016279">
    <property type="term" value="F:protein-lysine N-methyltransferase activity"/>
    <property type="evidence" value="ECO:0007669"/>
    <property type="project" value="InterPro"/>
</dbReference>
<dbReference type="GO" id="GO:1905706">
    <property type="term" value="P:regulation of mitochondrial ATP synthesis coupled proton transport"/>
    <property type="evidence" value="ECO:0007669"/>
    <property type="project" value="TreeGrafter"/>
</dbReference>
<keyword evidence="6" id="KW-1185">Reference proteome</keyword>
<proteinExistence type="inferred from homology"/>
<accession>A0AAD5SGJ2</accession>
<dbReference type="PANTHER" id="PTHR13610:SF11">
    <property type="entry name" value="METHYLTRANSFERASE DOMAIN-CONTAINING PROTEIN"/>
    <property type="match status" value="1"/>
</dbReference>
<organism evidence="5 6">
    <name type="scientific">Rhizophlyctis rosea</name>
    <dbReference type="NCBI Taxonomy" id="64517"/>
    <lineage>
        <taxon>Eukaryota</taxon>
        <taxon>Fungi</taxon>
        <taxon>Fungi incertae sedis</taxon>
        <taxon>Chytridiomycota</taxon>
        <taxon>Chytridiomycota incertae sedis</taxon>
        <taxon>Chytridiomycetes</taxon>
        <taxon>Rhizophlyctidales</taxon>
        <taxon>Rhizophlyctidaceae</taxon>
        <taxon>Rhizophlyctis</taxon>
    </lineage>
</organism>
<evidence type="ECO:0000256" key="4">
    <source>
        <dbReference type="ARBA" id="ARBA00022691"/>
    </source>
</evidence>
<name>A0AAD5SGJ2_9FUNG</name>
<evidence type="ECO:0000256" key="3">
    <source>
        <dbReference type="ARBA" id="ARBA00022679"/>
    </source>
</evidence>
<dbReference type="PANTHER" id="PTHR13610">
    <property type="entry name" value="METHYLTRANSFERASE DOMAIN-CONTAINING PROTEIN"/>
    <property type="match status" value="1"/>
</dbReference>
<sequence>MDNTAFIAPYVPCHPDVGAAAVSFARVSSQDVLVDLGCGDARVLLSALSSTTPPQRCIGVELDPHLVEHIQSLPEAKPHIDSSTLTILEQDMFKVNLSDLKATAMILYLLPAGLEKLKSQLETWLRDDGGAQKKRIVTITYSITGWEPHHAKQTFLEPGVRKLAPMGGSSGISQWLFYYDVTSIR</sequence>
<evidence type="ECO:0000256" key="2">
    <source>
        <dbReference type="ARBA" id="ARBA00022603"/>
    </source>
</evidence>
<dbReference type="Proteomes" id="UP001212841">
    <property type="component" value="Unassembled WGS sequence"/>
</dbReference>
<keyword evidence="4" id="KW-0949">S-adenosyl-L-methionine</keyword>
<dbReference type="EMBL" id="JADGJD010000102">
    <property type="protein sequence ID" value="KAJ3054964.1"/>
    <property type="molecule type" value="Genomic_DNA"/>
</dbReference>
<dbReference type="AlphaFoldDB" id="A0AAD5SGJ2"/>
<comment type="similarity">
    <text evidence="1">Belongs to the ANT/ATPSC lysine N-methyltransferase family.</text>
</comment>
<protein>
    <recommendedName>
        <fullName evidence="7">Methyltransferase domain-containing protein</fullName>
    </recommendedName>
</protein>
<keyword evidence="2" id="KW-0489">Methyltransferase</keyword>
<keyword evidence="3" id="KW-0808">Transferase</keyword>
<evidence type="ECO:0000313" key="5">
    <source>
        <dbReference type="EMBL" id="KAJ3054964.1"/>
    </source>
</evidence>